<feature type="region of interest" description="Disordered" evidence="6">
    <location>
        <begin position="1"/>
        <end position="379"/>
    </location>
</feature>
<evidence type="ECO:0000259" key="8">
    <source>
        <dbReference type="Pfam" id="PF08016"/>
    </source>
</evidence>
<dbReference type="InterPro" id="IPR046791">
    <property type="entry name" value="Polycystin_dom"/>
</dbReference>
<evidence type="ECO:0000313" key="10">
    <source>
        <dbReference type="EMBL" id="RUS78425.1"/>
    </source>
</evidence>
<feature type="transmembrane region" description="Helical" evidence="7">
    <location>
        <begin position="1295"/>
        <end position="1314"/>
    </location>
</feature>
<feature type="domain" description="Polycystin cation channel PKD1/PKD2" evidence="8">
    <location>
        <begin position="1297"/>
        <end position="1514"/>
    </location>
</feature>
<dbReference type="GO" id="GO:0005262">
    <property type="term" value="F:calcium channel activity"/>
    <property type="evidence" value="ECO:0007669"/>
    <property type="project" value="TreeGrafter"/>
</dbReference>
<evidence type="ECO:0000256" key="7">
    <source>
        <dbReference type="SAM" id="Phobius"/>
    </source>
</evidence>
<dbReference type="PANTHER" id="PTHR10877:SF194">
    <property type="entry name" value="LOCATION OF VULVA DEFECTIVE 1"/>
    <property type="match status" value="1"/>
</dbReference>
<dbReference type="InterPro" id="IPR051223">
    <property type="entry name" value="Polycystin"/>
</dbReference>
<feature type="transmembrane region" description="Helical" evidence="7">
    <location>
        <begin position="958"/>
        <end position="983"/>
    </location>
</feature>
<evidence type="ECO:0000313" key="11">
    <source>
        <dbReference type="Proteomes" id="UP000271974"/>
    </source>
</evidence>
<evidence type="ECO:0000256" key="6">
    <source>
        <dbReference type="SAM" id="MobiDB-lite"/>
    </source>
</evidence>
<comment type="caution">
    <text evidence="10">The sequence shown here is derived from an EMBL/GenBank/DDBJ whole genome shotgun (WGS) entry which is preliminary data.</text>
</comment>
<comment type="similarity">
    <text evidence="2">Belongs to the polycystin family.</text>
</comment>
<feature type="compositionally biased region" description="Polar residues" evidence="6">
    <location>
        <begin position="326"/>
        <end position="364"/>
    </location>
</feature>
<feature type="transmembrane region" description="Helical" evidence="7">
    <location>
        <begin position="1060"/>
        <end position="1080"/>
    </location>
</feature>
<evidence type="ECO:0000256" key="1">
    <source>
        <dbReference type="ARBA" id="ARBA00004141"/>
    </source>
</evidence>
<comment type="subcellular location">
    <subcellularLocation>
        <location evidence="1">Membrane</location>
        <topology evidence="1">Multi-pass membrane protein</topology>
    </subcellularLocation>
</comment>
<dbReference type="STRING" id="188477.A0A433TA17"/>
<feature type="transmembrane region" description="Helical" evidence="7">
    <location>
        <begin position="871"/>
        <end position="888"/>
    </location>
</feature>
<feature type="region of interest" description="Disordered" evidence="6">
    <location>
        <begin position="793"/>
        <end position="812"/>
    </location>
</feature>
<proteinExistence type="inferred from homology"/>
<evidence type="ECO:0000256" key="3">
    <source>
        <dbReference type="ARBA" id="ARBA00022692"/>
    </source>
</evidence>
<dbReference type="InterPro" id="IPR013122">
    <property type="entry name" value="PKD1_2_channel"/>
</dbReference>
<evidence type="ECO:0000259" key="9">
    <source>
        <dbReference type="Pfam" id="PF20519"/>
    </source>
</evidence>
<dbReference type="Pfam" id="PF20519">
    <property type="entry name" value="Polycystin_dom"/>
    <property type="match status" value="1"/>
</dbReference>
<feature type="transmembrane region" description="Helical" evidence="7">
    <location>
        <begin position="838"/>
        <end position="859"/>
    </location>
</feature>
<keyword evidence="4 7" id="KW-1133">Transmembrane helix</keyword>
<feature type="transmembrane region" description="Helical" evidence="7">
    <location>
        <begin position="1420"/>
        <end position="1446"/>
    </location>
</feature>
<feature type="transmembrane region" description="Helical" evidence="7">
    <location>
        <begin position="1387"/>
        <end position="1408"/>
    </location>
</feature>
<dbReference type="Pfam" id="PF08016">
    <property type="entry name" value="PKD_channel"/>
    <property type="match status" value="1"/>
</dbReference>
<dbReference type="Proteomes" id="UP000271974">
    <property type="component" value="Unassembled WGS sequence"/>
</dbReference>
<gene>
    <name evidence="10" type="ORF">EGW08_013799</name>
</gene>
<sequence length="1574" mass="176394">MIAPKEKSRPSVIHRPGEAGKPSVSGGPSKTEAPIAVKKPSTEEKSRPSVIHRPGEAGKPSVSGGPSKTEAPIAVKKPSTEEKSRPSVIHRPGEAGKPSVSGGPSKTEAPIAVKKPSTEEKSRPSVIHRPGEAGKPSVSGGPSKTEAPIAVKKPSTEEKSRPSVIHRPGEAGKPSVSGGPSKTEAPIAVKKPSTEEKSRPSVIHRPGEAGKPSVSGGPSKTEAPIAVKKPSTEEKSRPSVMNGPGEAGKPSISGRPSKAEAPIAAKKPSTEEKSRPSVIHRPGEAGKPSVLGRPSKAEAPIAVKKPSTEEKSRPSVMQGPGEVGKPSTTGNDRKSISTISSVDADSSRTSRASETGEPPTSSDNQIKHKSHERQATITFSPERVYMEAIHPGTHTQPAGGEGIRSLEIPVSQRSNSHPLTSTGTHRVNINCLSLESVGLDVYEEKQHTKTIDHQAPKTHKHGFGLEIGLSSSSASLSPQLPNYNFVQARTDSKNQDICSENQLLPQSSPLFAGDSETLKEELTTQSSNLTSTPSSHENGMQFQEGEGRGVLSSNPTFYNNPTSVSFRHFYFRPIVIEGSKPGHWCKATNVHSNVRFLRNARYLEKLAKDYHLDTMISSCVRPALNSDSRQHSSTDLADHEKINSKSQSAHMEMCSFLENQEKQFFSSSCEGTHTIACPCTRRTTGRFSLDKRKRKYEASLSRRFPKLASVWNSLKNNFPCSVVRRVLGHQTCVREDFTTDANAQSSASDTDVSSGETPLLTSSRSDQQSQAKVCLSELSSDCTKLVSRKRRFNDRNQSSQPSVKPSLKSTDRRKGLGQRCCEACYDLCLTIWGLKIQIIRIIVIVACVLISIWGCGWVCVNSVYYSIQQGIEWFVVLIVTFILEAFVLEPTVFMLCALMSCQLWKTPQVIHECLERYRNSHHQDPSHTSLRVVNHMGLWLGLCEQHLLQVSIQQGVDWFVVLIVTFILEALVLEPTVFMLCALMSCQLWKTPQVIHECLERFQTVTDDLFYRDWMIYITVADRHVTSMIHQQAAPESASLFHLHDKIHKALRKVISLPDVVFHTGVYWLIIYTVCTLILINTQTDVYQAHQQSTYIERTLGISSSQKPASVFLKLKECSPLPVVKIDELRQCNFELTQDTMETDEFGFNWKDYHHQGSICQQKILFKYNSYFSVKECSPLPLVQIDEFHQCNFELTQDTMETGEFGFNWKDIYSQGRYWTSLSFTTKTSLLALEEIESSDWIDHRTRILVLDFSIINLDSYIVSSYRVKFDFKRPAPFWSSDSFHFRYQQPGNQYYYMILVGFIFLNISAYNVIKEMMLVNKVGCLKYLTKIESYTEISKILLSIALCYLYFRKISLAKMLITDLKFSYLLQEEKFVDFFEMAVVDYLYTIAGGFLAFVCIFQIFVMLSKIKRLLVFIRLLISAVTLFYMPLIVGLAFAFLSYILFGKTTEEFSSFGISYLMVTQYFIKPIAIYERLVEAHPYVGPSFVFLLGFCINFFMVNFFIVFLNEAYSSIQNQVRIESYKVKDKTRLEYVYEFLGIQSTITWDVDEGMLNRDKAIDRDFLSDIKRLKAL</sequence>
<feature type="transmembrane region" description="Helical" evidence="7">
    <location>
        <begin position="1335"/>
        <end position="1352"/>
    </location>
</feature>
<feature type="domain" description="Polycystin" evidence="9">
    <location>
        <begin position="1126"/>
        <end position="1271"/>
    </location>
</feature>
<feature type="region of interest" description="Disordered" evidence="6">
    <location>
        <begin position="519"/>
        <end position="539"/>
    </location>
</feature>
<dbReference type="GO" id="GO:0050982">
    <property type="term" value="P:detection of mechanical stimulus"/>
    <property type="evidence" value="ECO:0007669"/>
    <property type="project" value="TreeGrafter"/>
</dbReference>
<protein>
    <submittedName>
        <fullName evidence="10">Uncharacterized protein</fullName>
    </submittedName>
</protein>
<keyword evidence="11" id="KW-1185">Reference proteome</keyword>
<evidence type="ECO:0000256" key="5">
    <source>
        <dbReference type="ARBA" id="ARBA00023136"/>
    </source>
</evidence>
<dbReference type="EMBL" id="RQTK01000510">
    <property type="protein sequence ID" value="RUS78425.1"/>
    <property type="molecule type" value="Genomic_DNA"/>
</dbReference>
<evidence type="ECO:0000256" key="4">
    <source>
        <dbReference type="ARBA" id="ARBA00022989"/>
    </source>
</evidence>
<organism evidence="10 11">
    <name type="scientific">Elysia chlorotica</name>
    <name type="common">Eastern emerald elysia</name>
    <name type="synonym">Sea slug</name>
    <dbReference type="NCBI Taxonomy" id="188477"/>
    <lineage>
        <taxon>Eukaryota</taxon>
        <taxon>Metazoa</taxon>
        <taxon>Spiralia</taxon>
        <taxon>Lophotrochozoa</taxon>
        <taxon>Mollusca</taxon>
        <taxon>Gastropoda</taxon>
        <taxon>Heterobranchia</taxon>
        <taxon>Euthyneura</taxon>
        <taxon>Panpulmonata</taxon>
        <taxon>Sacoglossa</taxon>
        <taxon>Placobranchoidea</taxon>
        <taxon>Plakobranchidae</taxon>
        <taxon>Elysia</taxon>
    </lineage>
</organism>
<evidence type="ECO:0000256" key="2">
    <source>
        <dbReference type="ARBA" id="ARBA00007200"/>
    </source>
</evidence>
<keyword evidence="3 7" id="KW-0812">Transmembrane</keyword>
<feature type="transmembrane region" description="Helical" evidence="7">
    <location>
        <begin position="1488"/>
        <end position="1508"/>
    </location>
</feature>
<reference evidence="10 11" key="1">
    <citation type="submission" date="2019-01" db="EMBL/GenBank/DDBJ databases">
        <title>A draft genome assembly of the solar-powered sea slug Elysia chlorotica.</title>
        <authorList>
            <person name="Cai H."/>
            <person name="Li Q."/>
            <person name="Fang X."/>
            <person name="Li J."/>
            <person name="Curtis N.E."/>
            <person name="Altenburger A."/>
            <person name="Shibata T."/>
            <person name="Feng M."/>
            <person name="Maeda T."/>
            <person name="Schwartz J.A."/>
            <person name="Shigenobu S."/>
            <person name="Lundholm N."/>
            <person name="Nishiyama T."/>
            <person name="Yang H."/>
            <person name="Hasebe M."/>
            <person name="Li S."/>
            <person name="Pierce S.K."/>
            <person name="Wang J."/>
        </authorList>
    </citation>
    <scope>NUCLEOTIDE SEQUENCE [LARGE SCALE GENOMIC DNA]</scope>
    <source>
        <strain evidence="10">EC2010</strain>
        <tissue evidence="10">Whole organism of an adult</tissue>
    </source>
</reference>
<feature type="region of interest" description="Disordered" evidence="6">
    <location>
        <begin position="743"/>
        <end position="765"/>
    </location>
</feature>
<dbReference type="PANTHER" id="PTHR10877">
    <property type="entry name" value="POLYCYSTIN FAMILY MEMBER"/>
    <property type="match status" value="1"/>
</dbReference>
<accession>A0A433TA17</accession>
<feature type="compositionally biased region" description="Polar residues" evidence="6">
    <location>
        <begin position="523"/>
        <end position="539"/>
    </location>
</feature>
<dbReference type="GO" id="GO:0016020">
    <property type="term" value="C:membrane"/>
    <property type="evidence" value="ECO:0007669"/>
    <property type="project" value="UniProtKB-SubCell"/>
</dbReference>
<name>A0A433TA17_ELYCH</name>
<keyword evidence="5 7" id="KW-0472">Membrane</keyword>